<gene>
    <name evidence="1" type="ORF">COV87_03185</name>
</gene>
<evidence type="ECO:0008006" key="3">
    <source>
        <dbReference type="Google" id="ProtNLM"/>
    </source>
</evidence>
<comment type="caution">
    <text evidence="1">The sequence shown here is derived from an EMBL/GenBank/DDBJ whole genome shotgun (WGS) entry which is preliminary data.</text>
</comment>
<name>A0A2H0KLP9_9BACT</name>
<protein>
    <recommendedName>
        <fullName evidence="3">Nucleotidyl transferase AbiEii/AbiGii toxin family protein</fullName>
    </recommendedName>
</protein>
<dbReference type="InterPro" id="IPR014942">
    <property type="entry name" value="AbiEii"/>
</dbReference>
<evidence type="ECO:0000313" key="2">
    <source>
        <dbReference type="Proteomes" id="UP000229497"/>
    </source>
</evidence>
<accession>A0A2H0KLP9</accession>
<dbReference type="EMBL" id="PCVK01000090">
    <property type="protein sequence ID" value="PIQ71483.1"/>
    <property type="molecule type" value="Genomic_DNA"/>
</dbReference>
<dbReference type="AlphaFoldDB" id="A0A2H0KLP9"/>
<sequence length="239" mass="27374">MKALNIMKHKTNLTNILIDVYKNSTLGPILGFKGGTAAMLFYNLPRFSVDLDFDLVANFKKDSQELKTFIEKMTLLLASKFEIKDQSVKYNTLFWLVSYGSGLAHIKVEVSTRDNLYNHYNLIPFYGVTIKVLSIKDMIAHKLVAVVERRSVANRDLFDIHYLLSSQYAGEINNEIIKWRTGKEPKEFYIFLLEFVDKINSNSVLAGLGEVLTDSQKNWAKAKLIQELKGLIQRQIDLS</sequence>
<dbReference type="Gene3D" id="3.10.450.620">
    <property type="entry name" value="JHP933, nucleotidyltransferase-like core domain"/>
    <property type="match status" value="1"/>
</dbReference>
<evidence type="ECO:0000313" key="1">
    <source>
        <dbReference type="EMBL" id="PIQ71483.1"/>
    </source>
</evidence>
<proteinExistence type="predicted"/>
<organism evidence="1 2">
    <name type="scientific">Candidatus Roizmanbacteria bacterium CG11_big_fil_rev_8_21_14_0_20_37_16</name>
    <dbReference type="NCBI Taxonomy" id="1974857"/>
    <lineage>
        <taxon>Bacteria</taxon>
        <taxon>Candidatus Roizmaniibacteriota</taxon>
    </lineage>
</organism>
<dbReference type="Pfam" id="PF08843">
    <property type="entry name" value="AbiEii"/>
    <property type="match status" value="1"/>
</dbReference>
<reference evidence="1 2" key="1">
    <citation type="submission" date="2017-09" db="EMBL/GenBank/DDBJ databases">
        <title>Depth-based differentiation of microbial function through sediment-hosted aquifers and enrichment of novel symbionts in the deep terrestrial subsurface.</title>
        <authorList>
            <person name="Probst A.J."/>
            <person name="Ladd B."/>
            <person name="Jarett J.K."/>
            <person name="Geller-Mcgrath D.E."/>
            <person name="Sieber C.M."/>
            <person name="Emerson J.B."/>
            <person name="Anantharaman K."/>
            <person name="Thomas B.C."/>
            <person name="Malmstrom R."/>
            <person name="Stieglmeier M."/>
            <person name="Klingl A."/>
            <person name="Woyke T."/>
            <person name="Ryan C.M."/>
            <person name="Banfield J.F."/>
        </authorList>
    </citation>
    <scope>NUCLEOTIDE SEQUENCE [LARGE SCALE GENOMIC DNA]</scope>
    <source>
        <strain evidence="1">CG11_big_fil_rev_8_21_14_0_20_37_16</strain>
    </source>
</reference>
<dbReference type="Proteomes" id="UP000229497">
    <property type="component" value="Unassembled WGS sequence"/>
</dbReference>